<dbReference type="Proteomes" id="UP000257109">
    <property type="component" value="Unassembled WGS sequence"/>
</dbReference>
<accession>A0A371HK18</accession>
<feature type="domain" description="Reverse transcriptase Ty1/copia-type" evidence="1">
    <location>
        <begin position="50"/>
        <end position="96"/>
    </location>
</feature>
<comment type="caution">
    <text evidence="2">The sequence shown here is derived from an EMBL/GenBank/DDBJ whole genome shotgun (WGS) entry which is preliminary data.</text>
</comment>
<dbReference type="EMBL" id="QJKJ01002373">
    <property type="protein sequence ID" value="RDY03145.1"/>
    <property type="molecule type" value="Genomic_DNA"/>
</dbReference>
<dbReference type="AlphaFoldDB" id="A0A371HK18"/>
<organism evidence="2 3">
    <name type="scientific">Mucuna pruriens</name>
    <name type="common">Velvet bean</name>
    <name type="synonym">Dolichos pruriens</name>
    <dbReference type="NCBI Taxonomy" id="157652"/>
    <lineage>
        <taxon>Eukaryota</taxon>
        <taxon>Viridiplantae</taxon>
        <taxon>Streptophyta</taxon>
        <taxon>Embryophyta</taxon>
        <taxon>Tracheophyta</taxon>
        <taxon>Spermatophyta</taxon>
        <taxon>Magnoliopsida</taxon>
        <taxon>eudicotyledons</taxon>
        <taxon>Gunneridae</taxon>
        <taxon>Pentapetalae</taxon>
        <taxon>rosids</taxon>
        <taxon>fabids</taxon>
        <taxon>Fabales</taxon>
        <taxon>Fabaceae</taxon>
        <taxon>Papilionoideae</taxon>
        <taxon>50 kb inversion clade</taxon>
        <taxon>NPAAA clade</taxon>
        <taxon>indigoferoid/millettioid clade</taxon>
        <taxon>Phaseoleae</taxon>
        <taxon>Mucuna</taxon>
    </lineage>
</organism>
<feature type="non-terminal residue" evidence="2">
    <location>
        <position position="1"/>
    </location>
</feature>
<name>A0A371HK18_MUCPR</name>
<sequence length="105" mass="12475">MVTLMKELYSQPENFVSIGSKSMASHQWYHKFHKVITSYCFEANVVDDFVLYIDDILLVSSDMDLLHETKRFLMKNFDMKELMKASFVFGIQILREHFQDILRLS</sequence>
<evidence type="ECO:0000313" key="2">
    <source>
        <dbReference type="EMBL" id="RDY03145.1"/>
    </source>
</evidence>
<protein>
    <recommendedName>
        <fullName evidence="1">Reverse transcriptase Ty1/copia-type domain-containing protein</fullName>
    </recommendedName>
</protein>
<evidence type="ECO:0000313" key="3">
    <source>
        <dbReference type="Proteomes" id="UP000257109"/>
    </source>
</evidence>
<dbReference type="Pfam" id="PF07727">
    <property type="entry name" value="RVT_2"/>
    <property type="match status" value="1"/>
</dbReference>
<proteinExistence type="predicted"/>
<gene>
    <name evidence="2" type="ORF">CR513_13312</name>
</gene>
<keyword evidence="3" id="KW-1185">Reference proteome</keyword>
<dbReference type="OrthoDB" id="1436818at2759"/>
<evidence type="ECO:0000259" key="1">
    <source>
        <dbReference type="Pfam" id="PF07727"/>
    </source>
</evidence>
<dbReference type="InterPro" id="IPR013103">
    <property type="entry name" value="RVT_2"/>
</dbReference>
<reference evidence="2" key="1">
    <citation type="submission" date="2018-05" db="EMBL/GenBank/DDBJ databases">
        <title>Draft genome of Mucuna pruriens seed.</title>
        <authorList>
            <person name="Nnadi N.E."/>
            <person name="Vos R."/>
            <person name="Hasami M.H."/>
            <person name="Devisetty U.K."/>
            <person name="Aguiy J.C."/>
        </authorList>
    </citation>
    <scope>NUCLEOTIDE SEQUENCE [LARGE SCALE GENOMIC DNA]</scope>
    <source>
        <strain evidence="2">JCA_2017</strain>
    </source>
</reference>